<dbReference type="NCBIfam" id="NF041492">
    <property type="entry name" value="MobF"/>
    <property type="match status" value="1"/>
</dbReference>
<dbReference type="NCBIfam" id="TIGR02686">
    <property type="entry name" value="relax_trwC"/>
    <property type="match status" value="1"/>
</dbReference>
<keyword evidence="4" id="KW-1185">Reference proteome</keyword>
<sequence>MIHPRRLKGTSGNIARYYTVGDYYTKGGEEPSEWGGKLAPELGLIGRVEPHVFEELLAGRVAGQQLGRHRIGGEFQHHPGWDFAVNAPKSVSIMALVAGNERIIAAHEQAVTTALSYLEEHAALRRREDGDVVHETTGRLLFARFTEHASRELDPHLHTHVVVLNMTNREEGAPIASLETRAMYAEQMVAGQIYRNELALGLREQGFEIEFDPRRGLFEIAGVPKDFIRATSQRAEQINAHASEHGLSGQAARRASFYQTRGPKAKTGLDELRWQWTERARPYADEIAKVQAGAAERDGQGVEPDPLTASRAALFGIRQAETREAVTNLGTLYRHALASHVGEVRFSDIRPLIGAQEERRKLLATREATGDQILTRGRVTRRSARLEQALVRELALALDDARPIVSSDRLLAVLDNAGLTPAQERAVVTLGVSHDRVIGLHGVAGAGKSMLVQTLKASAEPGTQLIALAPTSSAAANLGASAGVESRTVASLLAGGGHGLSDAHILVLDEAGQLGNRQALRMLEISRVTGARLILLGDNRQTGAIEQGKPFWLLQRLGFPTAELTESMRQETRAMKAAVTAARSGDYAGSLAKLDKVVSGADAETLAKGLVGEWTRLKPETRATTNILVLENATRLIVNTKIRETLKSESAIAAEDTRLAILTPAGLSDQEKHFARFYSGGQVVTFARDVAGAGLARDTEYRVVGVGREANGRQVVRLVDEHGHTVRWDPRLGQARQINVFNREERDLAEGDRIQWRLANKELDLKNAERGTVERLEGTQATIRWDRGERVQTVDLSEHKTWDHGYAETVYSAQSKTYARVYVLAPVSSPLVNGQNFYTAITRARLGVKLWTEDEKRLVEKLEQRSGEKTSALEGLGRLQKDSARSYADRHATSLAQARGEQLRMRRERRDGALERQFDRGRSPEGLGERLADSARGIGDILDRILQSAFDRSARPDPDSVRTSRAGARHEPVQRPPDHQPQPQSQPQPNHGIDR</sequence>
<dbReference type="SUPFAM" id="SSF52540">
    <property type="entry name" value="P-loop containing nucleoside triphosphate hydrolases"/>
    <property type="match status" value="2"/>
</dbReference>
<protein>
    <submittedName>
        <fullName evidence="3">Conjugative relaxase-like TrwC/TraI family protein</fullName>
    </submittedName>
</protein>
<feature type="region of interest" description="Disordered" evidence="1">
    <location>
        <begin position="949"/>
        <end position="995"/>
    </location>
</feature>
<evidence type="ECO:0000313" key="3">
    <source>
        <dbReference type="EMBL" id="MBB6122888.1"/>
    </source>
</evidence>
<dbReference type="Proteomes" id="UP000552700">
    <property type="component" value="Unassembled WGS sequence"/>
</dbReference>
<feature type="domain" description="TrwC relaxase" evidence="2">
    <location>
        <begin position="12"/>
        <end position="281"/>
    </location>
</feature>
<feature type="compositionally biased region" description="Basic and acidic residues" evidence="1">
    <location>
        <begin position="879"/>
        <end position="892"/>
    </location>
</feature>
<feature type="region of interest" description="Disordered" evidence="1">
    <location>
        <begin position="876"/>
        <end position="932"/>
    </location>
</feature>
<dbReference type="CDD" id="cd18809">
    <property type="entry name" value="SF1_C_RecD"/>
    <property type="match status" value="1"/>
</dbReference>
<dbReference type="EMBL" id="JACIJP010000001">
    <property type="protein sequence ID" value="MBB6122888.1"/>
    <property type="molecule type" value="Genomic_DNA"/>
</dbReference>
<dbReference type="SUPFAM" id="SSF55464">
    <property type="entry name" value="Origin of replication-binding domain, RBD-like"/>
    <property type="match status" value="1"/>
</dbReference>
<dbReference type="InterPro" id="IPR014059">
    <property type="entry name" value="TraI/TrwC_relax"/>
</dbReference>
<organism evidence="3 4">
    <name type="scientific">Sphingobium subterraneum</name>
    <dbReference type="NCBI Taxonomy" id="627688"/>
    <lineage>
        <taxon>Bacteria</taxon>
        <taxon>Pseudomonadati</taxon>
        <taxon>Pseudomonadota</taxon>
        <taxon>Alphaproteobacteria</taxon>
        <taxon>Sphingomonadales</taxon>
        <taxon>Sphingomonadaceae</taxon>
        <taxon>Sphingobium</taxon>
    </lineage>
</organism>
<dbReference type="AlphaFoldDB" id="A0A841J300"/>
<feature type="compositionally biased region" description="Basic and acidic residues" evidence="1">
    <location>
        <begin position="901"/>
        <end position="932"/>
    </location>
</feature>
<dbReference type="Pfam" id="PF08751">
    <property type="entry name" value="TrwC"/>
    <property type="match status" value="1"/>
</dbReference>
<dbReference type="Gene3D" id="2.30.30.940">
    <property type="match status" value="1"/>
</dbReference>
<dbReference type="InterPro" id="IPR027417">
    <property type="entry name" value="P-loop_NTPase"/>
</dbReference>
<evidence type="ECO:0000259" key="2">
    <source>
        <dbReference type="Pfam" id="PF08751"/>
    </source>
</evidence>
<name>A0A841J300_9SPHN</name>
<dbReference type="RefSeq" id="WP_184077371.1">
    <property type="nucleotide sequence ID" value="NZ_JACIJP010000001.1"/>
</dbReference>
<dbReference type="Gene3D" id="3.40.50.300">
    <property type="entry name" value="P-loop containing nucleotide triphosphate hydrolases"/>
    <property type="match status" value="2"/>
</dbReference>
<feature type="compositionally biased region" description="Basic and acidic residues" evidence="1">
    <location>
        <begin position="952"/>
        <end position="978"/>
    </location>
</feature>
<comment type="caution">
    <text evidence="3">The sequence shown here is derived from an EMBL/GenBank/DDBJ whole genome shotgun (WGS) entry which is preliminary data.</text>
</comment>
<dbReference type="InterPro" id="IPR014862">
    <property type="entry name" value="TrwC"/>
</dbReference>
<evidence type="ECO:0000313" key="4">
    <source>
        <dbReference type="Proteomes" id="UP000552700"/>
    </source>
</evidence>
<proteinExistence type="predicted"/>
<dbReference type="Pfam" id="PF13604">
    <property type="entry name" value="AAA_30"/>
    <property type="match status" value="1"/>
</dbReference>
<evidence type="ECO:0000256" key="1">
    <source>
        <dbReference type="SAM" id="MobiDB-lite"/>
    </source>
</evidence>
<reference evidence="3 4" key="1">
    <citation type="submission" date="2020-08" db="EMBL/GenBank/DDBJ databases">
        <title>Genomic Encyclopedia of Type Strains, Phase IV (KMG-IV): sequencing the most valuable type-strain genomes for metagenomic binning, comparative biology and taxonomic classification.</title>
        <authorList>
            <person name="Goeker M."/>
        </authorList>
    </citation>
    <scope>NUCLEOTIDE SEQUENCE [LARGE SCALE GENOMIC DNA]</scope>
    <source>
        <strain evidence="3 4">DSM 102255</strain>
    </source>
</reference>
<gene>
    <name evidence="3" type="ORF">FHS92_000595</name>
</gene>
<accession>A0A841J300</accession>